<keyword evidence="6 8" id="KW-0460">Magnesium</keyword>
<comment type="similarity">
    <text evidence="7 8">Belongs to the PINc/VapC protein family.</text>
</comment>
<keyword evidence="11" id="KW-1185">Reference proteome</keyword>
<dbReference type="GO" id="GO:0090729">
    <property type="term" value="F:toxin activity"/>
    <property type="evidence" value="ECO:0007669"/>
    <property type="project" value="UniProtKB-KW"/>
</dbReference>
<reference evidence="10" key="1">
    <citation type="submission" date="2021-01" db="EMBL/GenBank/DDBJ databases">
        <title>Whole genome shotgun sequence of Planosporangium mesophilum NBRC 109066.</title>
        <authorList>
            <person name="Komaki H."/>
            <person name="Tamura T."/>
        </authorList>
    </citation>
    <scope>NUCLEOTIDE SEQUENCE</scope>
    <source>
        <strain evidence="10">NBRC 109066</strain>
    </source>
</reference>
<feature type="domain" description="PIN" evidence="9">
    <location>
        <begin position="6"/>
        <end position="123"/>
    </location>
</feature>
<evidence type="ECO:0000259" key="9">
    <source>
        <dbReference type="Pfam" id="PF01850"/>
    </source>
</evidence>
<sequence>MSAPVYLADTSVYVLQGRHPEVRRRFERLLTEGRLAGCQMTALEFLNNAPDPKGYEVLWGALHGHRWIDVTTQAMDRALAVHRELATTSQHRHFHLPDLIIAATAELHGAVLLHYDADYDRIAAITGQPTEWVAARGSL</sequence>
<keyword evidence="2 8" id="KW-1277">Toxin-antitoxin system</keyword>
<dbReference type="InterPro" id="IPR029060">
    <property type="entry name" value="PIN-like_dom_sf"/>
</dbReference>
<dbReference type="SUPFAM" id="SSF88723">
    <property type="entry name" value="PIN domain-like"/>
    <property type="match status" value="1"/>
</dbReference>
<keyword evidence="8" id="KW-0800">Toxin</keyword>
<dbReference type="Proteomes" id="UP000599074">
    <property type="component" value="Unassembled WGS sequence"/>
</dbReference>
<comment type="caution">
    <text evidence="10">The sequence shown here is derived from an EMBL/GenBank/DDBJ whole genome shotgun (WGS) entry which is preliminary data.</text>
</comment>
<dbReference type="CDD" id="cd18755">
    <property type="entry name" value="PIN_MtVapC3_VapC21-like"/>
    <property type="match status" value="1"/>
</dbReference>
<evidence type="ECO:0000256" key="6">
    <source>
        <dbReference type="ARBA" id="ARBA00022842"/>
    </source>
</evidence>
<dbReference type="PANTHER" id="PTHR33653:SF1">
    <property type="entry name" value="RIBONUCLEASE VAPC2"/>
    <property type="match status" value="1"/>
</dbReference>
<evidence type="ECO:0000256" key="3">
    <source>
        <dbReference type="ARBA" id="ARBA00022722"/>
    </source>
</evidence>
<evidence type="ECO:0000256" key="7">
    <source>
        <dbReference type="ARBA" id="ARBA00038093"/>
    </source>
</evidence>
<protein>
    <recommendedName>
        <fullName evidence="8">Ribonuclease VapC</fullName>
        <shortName evidence="8">RNase VapC</shortName>
        <ecNumber evidence="8">3.1.-.-</ecNumber>
    </recommendedName>
    <alternativeName>
        <fullName evidence="8">Toxin VapC</fullName>
    </alternativeName>
</protein>
<evidence type="ECO:0000313" key="10">
    <source>
        <dbReference type="EMBL" id="GII26297.1"/>
    </source>
</evidence>
<dbReference type="EMBL" id="BOON01000073">
    <property type="protein sequence ID" value="GII26297.1"/>
    <property type="molecule type" value="Genomic_DNA"/>
</dbReference>
<evidence type="ECO:0000256" key="1">
    <source>
        <dbReference type="ARBA" id="ARBA00001946"/>
    </source>
</evidence>
<evidence type="ECO:0000256" key="4">
    <source>
        <dbReference type="ARBA" id="ARBA00022723"/>
    </source>
</evidence>
<comment type="cofactor">
    <cofactor evidence="1 8">
        <name>Mg(2+)</name>
        <dbReference type="ChEBI" id="CHEBI:18420"/>
    </cofactor>
</comment>
<name>A0A8J3TIC9_9ACTN</name>
<keyword evidence="5 8" id="KW-0378">Hydrolase</keyword>
<dbReference type="Pfam" id="PF01850">
    <property type="entry name" value="PIN"/>
    <property type="match status" value="1"/>
</dbReference>
<dbReference type="InterPro" id="IPR022907">
    <property type="entry name" value="VapC_family"/>
</dbReference>
<dbReference type="Gene3D" id="3.40.50.1010">
    <property type="entry name" value="5'-nuclease"/>
    <property type="match status" value="1"/>
</dbReference>
<dbReference type="PANTHER" id="PTHR33653">
    <property type="entry name" value="RIBONUCLEASE VAPC2"/>
    <property type="match status" value="1"/>
</dbReference>
<dbReference type="GO" id="GO:0000287">
    <property type="term" value="F:magnesium ion binding"/>
    <property type="evidence" value="ECO:0007669"/>
    <property type="project" value="UniProtKB-UniRule"/>
</dbReference>
<feature type="binding site" evidence="8">
    <location>
        <position position="98"/>
    </location>
    <ligand>
        <name>Mg(2+)</name>
        <dbReference type="ChEBI" id="CHEBI:18420"/>
    </ligand>
</feature>
<evidence type="ECO:0000256" key="5">
    <source>
        <dbReference type="ARBA" id="ARBA00022801"/>
    </source>
</evidence>
<dbReference type="HAMAP" id="MF_00265">
    <property type="entry name" value="VapC_Nob1"/>
    <property type="match status" value="1"/>
</dbReference>
<dbReference type="GO" id="GO:0004540">
    <property type="term" value="F:RNA nuclease activity"/>
    <property type="evidence" value="ECO:0007669"/>
    <property type="project" value="InterPro"/>
</dbReference>
<proteinExistence type="inferred from homology"/>
<keyword evidence="3 8" id="KW-0540">Nuclease</keyword>
<evidence type="ECO:0000313" key="11">
    <source>
        <dbReference type="Proteomes" id="UP000599074"/>
    </source>
</evidence>
<feature type="binding site" evidence="8">
    <location>
        <position position="9"/>
    </location>
    <ligand>
        <name>Mg(2+)</name>
        <dbReference type="ChEBI" id="CHEBI:18420"/>
    </ligand>
</feature>
<evidence type="ECO:0000256" key="2">
    <source>
        <dbReference type="ARBA" id="ARBA00022649"/>
    </source>
</evidence>
<dbReference type="InterPro" id="IPR050556">
    <property type="entry name" value="Type_II_TA_system_RNase"/>
</dbReference>
<dbReference type="EC" id="3.1.-.-" evidence="8"/>
<dbReference type="AlphaFoldDB" id="A0A8J3TIC9"/>
<gene>
    <name evidence="10" type="primary">vapC18</name>
    <name evidence="8" type="synonym">vapC</name>
    <name evidence="10" type="ORF">Pme01_58940</name>
</gene>
<dbReference type="GO" id="GO:0016787">
    <property type="term" value="F:hydrolase activity"/>
    <property type="evidence" value="ECO:0007669"/>
    <property type="project" value="UniProtKB-KW"/>
</dbReference>
<dbReference type="InterPro" id="IPR002716">
    <property type="entry name" value="PIN_dom"/>
</dbReference>
<keyword evidence="4 8" id="KW-0479">Metal-binding</keyword>
<dbReference type="RefSeq" id="WP_168115175.1">
    <property type="nucleotide sequence ID" value="NZ_BOON01000073.1"/>
</dbReference>
<comment type="function">
    <text evidence="8">Toxic component of a toxin-antitoxin (TA) system. An RNase.</text>
</comment>
<evidence type="ECO:0000256" key="8">
    <source>
        <dbReference type="HAMAP-Rule" id="MF_00265"/>
    </source>
</evidence>
<organism evidence="10 11">
    <name type="scientific">Planosporangium mesophilum</name>
    <dbReference type="NCBI Taxonomy" id="689768"/>
    <lineage>
        <taxon>Bacteria</taxon>
        <taxon>Bacillati</taxon>
        <taxon>Actinomycetota</taxon>
        <taxon>Actinomycetes</taxon>
        <taxon>Micromonosporales</taxon>
        <taxon>Micromonosporaceae</taxon>
        <taxon>Planosporangium</taxon>
    </lineage>
</organism>
<accession>A0A8J3TIC9</accession>